<dbReference type="PROSITE" id="PS51257">
    <property type="entry name" value="PROKAR_LIPOPROTEIN"/>
    <property type="match status" value="1"/>
</dbReference>
<dbReference type="Gene3D" id="3.90.76.10">
    <property type="entry name" value="Dipeptide-binding Protein, Domain 1"/>
    <property type="match status" value="1"/>
</dbReference>
<dbReference type="CDD" id="cd08512">
    <property type="entry name" value="PBP2_NikA_DppA_OppA_like_7"/>
    <property type="match status" value="1"/>
</dbReference>
<dbReference type="GO" id="GO:1904680">
    <property type="term" value="F:peptide transmembrane transporter activity"/>
    <property type="evidence" value="ECO:0007669"/>
    <property type="project" value="TreeGrafter"/>
</dbReference>
<dbReference type="InterPro" id="IPR023765">
    <property type="entry name" value="SBP_5_CS"/>
</dbReference>
<dbReference type="Pfam" id="PF00496">
    <property type="entry name" value="SBP_bac_5"/>
    <property type="match status" value="1"/>
</dbReference>
<name>A0A6J7NW64_9ZZZZ</name>
<dbReference type="InterPro" id="IPR039424">
    <property type="entry name" value="SBP_5"/>
</dbReference>
<evidence type="ECO:0000259" key="3">
    <source>
        <dbReference type="Pfam" id="PF00496"/>
    </source>
</evidence>
<protein>
    <submittedName>
        <fullName evidence="4">Unannotated protein</fullName>
    </submittedName>
</protein>
<organism evidence="4">
    <name type="scientific">freshwater metagenome</name>
    <dbReference type="NCBI Taxonomy" id="449393"/>
    <lineage>
        <taxon>unclassified sequences</taxon>
        <taxon>metagenomes</taxon>
        <taxon>ecological metagenomes</taxon>
    </lineage>
</organism>
<dbReference type="PROSITE" id="PS01040">
    <property type="entry name" value="SBP_BACTERIAL_5"/>
    <property type="match status" value="1"/>
</dbReference>
<dbReference type="Gene3D" id="3.40.190.10">
    <property type="entry name" value="Periplasmic binding protein-like II"/>
    <property type="match status" value="1"/>
</dbReference>
<dbReference type="SUPFAM" id="SSF53850">
    <property type="entry name" value="Periplasmic binding protein-like II"/>
    <property type="match status" value="1"/>
</dbReference>
<dbReference type="Gene3D" id="3.10.105.10">
    <property type="entry name" value="Dipeptide-binding Protein, Domain 3"/>
    <property type="match status" value="1"/>
</dbReference>
<dbReference type="AlphaFoldDB" id="A0A6J7NW64"/>
<comment type="similarity">
    <text evidence="1">Belongs to the bacterial solute-binding protein 5 family.</text>
</comment>
<dbReference type="InterPro" id="IPR000914">
    <property type="entry name" value="SBP_5_dom"/>
</dbReference>
<dbReference type="PANTHER" id="PTHR30290">
    <property type="entry name" value="PERIPLASMIC BINDING COMPONENT OF ABC TRANSPORTER"/>
    <property type="match status" value="1"/>
</dbReference>
<dbReference type="GO" id="GO:0042597">
    <property type="term" value="C:periplasmic space"/>
    <property type="evidence" value="ECO:0007669"/>
    <property type="project" value="UniProtKB-ARBA"/>
</dbReference>
<sequence>MRTIPRLVALAATAALLAACSGTAPPPAPAPAPTNAAFTYINNLDVMTSWDPATSYSNEGIATNNLYEQLTRSNPTTNKVEPLLATTWEASADGLTWTFTLRDNVKFSTGNPMDASAVKAALDRTITLAGGGAYIWDPVETITAKDPTTLVFDLKYAAPLDLISSSAYAAFIYDTKAATGDLAQWFESGHAAGTGAYVVDTWKQGTENELTLKANKDYWGGWAGVHYQSVTFKVVPQETTAVQLLQSGQGSFMPSVSSALFASLKGQANVTTEESPSFQNMLAMLNTASGPLADATVRKAVAEAIDYDGIITTLQGSMVKATGVVPPGLMGYTTEVQPTTNTADATALLTAAGYGPGGKKLSLVLTYAAGDPVQETVVTVMKANLASVGVDLQGKALAWETQWDLGKSPDASKHQDIFLFYWYPDYADPYSWFINLFHSATPPYFNLSYWNDPAADATIDNLQALTATDRPKASQQYVDLQKTISDQAVTAVLGVTNNRRALASTVQGYVDNPSYGNVVFVYQLTPTG</sequence>
<feature type="domain" description="Solute-binding protein family 5" evidence="3">
    <location>
        <begin position="79"/>
        <end position="440"/>
    </location>
</feature>
<evidence type="ECO:0000313" key="4">
    <source>
        <dbReference type="EMBL" id="CAB4994184.1"/>
    </source>
</evidence>
<evidence type="ECO:0000256" key="2">
    <source>
        <dbReference type="ARBA" id="ARBA00022729"/>
    </source>
</evidence>
<proteinExistence type="inferred from homology"/>
<accession>A0A6J7NW64</accession>
<dbReference type="GO" id="GO:0043190">
    <property type="term" value="C:ATP-binding cassette (ABC) transporter complex"/>
    <property type="evidence" value="ECO:0007669"/>
    <property type="project" value="InterPro"/>
</dbReference>
<reference evidence="4" key="1">
    <citation type="submission" date="2020-05" db="EMBL/GenBank/DDBJ databases">
        <authorList>
            <person name="Chiriac C."/>
            <person name="Salcher M."/>
            <person name="Ghai R."/>
            <person name="Kavagutti S V."/>
        </authorList>
    </citation>
    <scope>NUCLEOTIDE SEQUENCE</scope>
</reference>
<dbReference type="InterPro" id="IPR030678">
    <property type="entry name" value="Peptide/Ni-bd"/>
</dbReference>
<keyword evidence="2" id="KW-0732">Signal</keyword>
<dbReference type="EMBL" id="CAFBOZ010000021">
    <property type="protein sequence ID" value="CAB4994184.1"/>
    <property type="molecule type" value="Genomic_DNA"/>
</dbReference>
<gene>
    <name evidence="4" type="ORF">UFOPK3992_00244</name>
</gene>
<evidence type="ECO:0000256" key="1">
    <source>
        <dbReference type="ARBA" id="ARBA00005695"/>
    </source>
</evidence>
<dbReference type="GO" id="GO:0015833">
    <property type="term" value="P:peptide transport"/>
    <property type="evidence" value="ECO:0007669"/>
    <property type="project" value="TreeGrafter"/>
</dbReference>
<dbReference type="PIRSF" id="PIRSF002741">
    <property type="entry name" value="MppA"/>
    <property type="match status" value="1"/>
</dbReference>